<dbReference type="InterPro" id="IPR013525">
    <property type="entry name" value="ABC2_TM"/>
</dbReference>
<dbReference type="Proteomes" id="UP000187822">
    <property type="component" value="Chromosome I"/>
</dbReference>
<feature type="transmembrane region" description="Helical" evidence="5">
    <location>
        <begin position="144"/>
        <end position="170"/>
    </location>
</feature>
<keyword evidence="4 5" id="KW-0472">Membrane</keyword>
<evidence type="ECO:0000256" key="2">
    <source>
        <dbReference type="ARBA" id="ARBA00022692"/>
    </source>
</evidence>
<dbReference type="GeneID" id="41588048"/>
<dbReference type="InterPro" id="IPR000412">
    <property type="entry name" value="ABC_2_transport"/>
</dbReference>
<dbReference type="AlphaFoldDB" id="A0A1N5U2N7"/>
<organism evidence="7 10">
    <name type="scientific">Cuniculiplasma divulgatum</name>
    <dbReference type="NCBI Taxonomy" id="1673428"/>
    <lineage>
        <taxon>Archaea</taxon>
        <taxon>Methanobacteriati</taxon>
        <taxon>Thermoplasmatota</taxon>
        <taxon>Thermoplasmata</taxon>
        <taxon>Thermoplasmatales</taxon>
        <taxon>Cuniculiplasmataceae</taxon>
        <taxon>Cuniculiplasma</taxon>
    </lineage>
</organism>
<feature type="transmembrane region" description="Helical" evidence="5">
    <location>
        <begin position="60"/>
        <end position="86"/>
    </location>
</feature>
<dbReference type="GO" id="GO:0043190">
    <property type="term" value="C:ATP-binding cassette (ABC) transporter complex"/>
    <property type="evidence" value="ECO:0007669"/>
    <property type="project" value="InterPro"/>
</dbReference>
<proteinExistence type="predicted"/>
<evidence type="ECO:0000256" key="1">
    <source>
        <dbReference type="ARBA" id="ARBA00004141"/>
    </source>
</evidence>
<reference evidence="9" key="3">
    <citation type="submission" date="2016-06" db="EMBL/GenBank/DDBJ databases">
        <authorList>
            <person name="Toshchakov V.S."/>
        </authorList>
    </citation>
    <scope>NUCLEOTIDE SEQUENCE [LARGE SCALE GENOMIC DNA]</scope>
    <source>
        <strain>PM4 (JCM 30641</strain>
        <strain evidence="9">\VKM B-2940)</strain>
    </source>
</reference>
<protein>
    <submittedName>
        <fullName evidence="7">DrugE1 family ABC transporter permease</fullName>
    </submittedName>
</protein>
<comment type="subcellular location">
    <subcellularLocation>
        <location evidence="1">Membrane</location>
        <topology evidence="1">Multi-pass membrane protein</topology>
    </subcellularLocation>
</comment>
<evidence type="ECO:0000256" key="3">
    <source>
        <dbReference type="ARBA" id="ARBA00022989"/>
    </source>
</evidence>
<dbReference type="STRING" id="1673428.CPM_0769"/>
<keyword evidence="3 5" id="KW-1133">Transmembrane helix</keyword>
<feature type="transmembrane region" description="Helical" evidence="5">
    <location>
        <begin position="242"/>
        <end position="261"/>
    </location>
</feature>
<dbReference type="InterPro" id="IPR047817">
    <property type="entry name" value="ABC2_TM_bact-type"/>
</dbReference>
<evidence type="ECO:0000256" key="4">
    <source>
        <dbReference type="ARBA" id="ARBA00023136"/>
    </source>
</evidence>
<dbReference type="Pfam" id="PF01061">
    <property type="entry name" value="ABC2_membrane"/>
    <property type="match status" value="1"/>
</dbReference>
<evidence type="ECO:0000256" key="5">
    <source>
        <dbReference type="SAM" id="Phobius"/>
    </source>
</evidence>
<feature type="transmembrane region" description="Helical" evidence="5">
    <location>
        <begin position="107"/>
        <end position="132"/>
    </location>
</feature>
<dbReference type="PROSITE" id="PS51012">
    <property type="entry name" value="ABC_TM2"/>
    <property type="match status" value="1"/>
</dbReference>
<evidence type="ECO:0000313" key="9">
    <source>
        <dbReference type="Proteomes" id="UP000187822"/>
    </source>
</evidence>
<sequence length="267" mass="29277">MSGLGPLTVRELKKWYRNPVFFITGLLQPFFWIALFGSAFDITKFFPGASELILDGAPNYITYIVGGVLTISSLFTAMFAGTNIIFDRRLGPMGRFLSSPIRRSSIVFSKILSSTIRVMPQALILILAALVIPNGLKFVHGFTVLDALVIIAAIILVSFIFSSIFSVIAIRMTNMNSIFGIVNLVNLPLLFVSYAMFSSSMMASWLSSVAAYNPVSWSAEAMRMVIINGNLTGSQWIQVGQWLGALAILALGLLLLTAYLAEKEIRD</sequence>
<evidence type="ECO:0000313" key="7">
    <source>
        <dbReference type="EMBL" id="SIM54607.1"/>
    </source>
</evidence>
<feature type="transmembrane region" description="Helical" evidence="5">
    <location>
        <begin position="177"/>
        <end position="197"/>
    </location>
</feature>
<evidence type="ECO:0000313" key="10">
    <source>
        <dbReference type="Proteomes" id="UP000195607"/>
    </source>
</evidence>
<dbReference type="OrthoDB" id="147058at2157"/>
<reference evidence="8" key="2">
    <citation type="submission" date="2016-06" db="EMBL/GenBank/DDBJ databases">
        <authorList>
            <person name="Olsen C.W."/>
            <person name="Carey S."/>
            <person name="Hinshaw L."/>
            <person name="Karasin A.I."/>
        </authorList>
    </citation>
    <scope>NUCLEOTIDE SEQUENCE [LARGE SCALE GENOMIC DNA]</scope>
    <source>
        <strain evidence="8">PM4</strain>
    </source>
</reference>
<dbReference type="PIRSF" id="PIRSF006648">
    <property type="entry name" value="DrrB"/>
    <property type="match status" value="1"/>
</dbReference>
<dbReference type="Proteomes" id="UP000195607">
    <property type="component" value="Chromosome I"/>
</dbReference>
<dbReference type="KEGG" id="cdiv:CPM_0769"/>
<evidence type="ECO:0000259" key="6">
    <source>
        <dbReference type="PROSITE" id="PS51012"/>
    </source>
</evidence>
<evidence type="ECO:0000313" key="8">
    <source>
        <dbReference type="EMBL" id="SJK84617.1"/>
    </source>
</evidence>
<name>A0A1N5U2N7_9ARCH</name>
<reference evidence="7 10" key="1">
    <citation type="submission" date="2016-04" db="EMBL/GenBank/DDBJ databases">
        <authorList>
            <person name="Evans L.H."/>
            <person name="Alamgir A."/>
            <person name="Owens N."/>
            <person name="Weber N.D."/>
            <person name="Virtaneva K."/>
            <person name="Barbian K."/>
            <person name="Babar A."/>
            <person name="Rosenke K."/>
        </authorList>
    </citation>
    <scope>NUCLEOTIDE SEQUENCE [LARGE SCALE GENOMIC DNA]</scope>
    <source>
        <strain evidence="7">S5</strain>
        <strain evidence="10">S5(T) (JCM 30642 \VKM B-2941)</strain>
    </source>
</reference>
<keyword evidence="2 5" id="KW-0812">Transmembrane</keyword>
<dbReference type="PANTHER" id="PTHR43077:SF10">
    <property type="entry name" value="TRANSPORT PERMEASE PROTEIN"/>
    <property type="match status" value="1"/>
</dbReference>
<dbReference type="EMBL" id="LT671858">
    <property type="protein sequence ID" value="SIM54607.1"/>
    <property type="molecule type" value="Genomic_DNA"/>
</dbReference>
<accession>A0A1N5U2N7</accession>
<feature type="domain" description="ABC transmembrane type-2" evidence="6">
    <location>
        <begin position="20"/>
        <end position="264"/>
    </location>
</feature>
<feature type="transmembrane region" description="Helical" evidence="5">
    <location>
        <begin position="20"/>
        <end position="40"/>
    </location>
</feature>
<gene>
    <name evidence="8" type="ORF">CPM_0769</name>
    <name evidence="7" type="ORF">CSP5_0773</name>
</gene>
<dbReference type="EMBL" id="LT719092">
    <property type="protein sequence ID" value="SJK84617.1"/>
    <property type="molecule type" value="Genomic_DNA"/>
</dbReference>
<dbReference type="RefSeq" id="WP_077076120.1">
    <property type="nucleotide sequence ID" value="NZ_LT671858.1"/>
</dbReference>
<dbReference type="GO" id="GO:0140359">
    <property type="term" value="F:ABC-type transporter activity"/>
    <property type="evidence" value="ECO:0007669"/>
    <property type="project" value="InterPro"/>
</dbReference>
<keyword evidence="9" id="KW-1185">Reference proteome</keyword>
<dbReference type="PANTHER" id="PTHR43077">
    <property type="entry name" value="TRANSPORT PERMEASE YVFS-RELATED"/>
    <property type="match status" value="1"/>
</dbReference>
<dbReference type="InterPro" id="IPR051328">
    <property type="entry name" value="T7SS_ABC-Transporter"/>
</dbReference>